<name>A0A1G6XCJ3_9ACTN</name>
<dbReference type="Pfam" id="PF13460">
    <property type="entry name" value="NAD_binding_10"/>
    <property type="match status" value="1"/>
</dbReference>
<dbReference type="OrthoDB" id="116343at2"/>
<evidence type="ECO:0000313" key="3">
    <source>
        <dbReference type="Proteomes" id="UP000198546"/>
    </source>
</evidence>
<reference evidence="2 3" key="1">
    <citation type="submission" date="2016-10" db="EMBL/GenBank/DDBJ databases">
        <authorList>
            <person name="de Groot N.N."/>
        </authorList>
    </citation>
    <scope>NUCLEOTIDE SEQUENCE [LARGE SCALE GENOMIC DNA]</scope>
    <source>
        <strain evidence="2 3">MON 2.2</strain>
    </source>
</reference>
<dbReference type="InterPro" id="IPR036291">
    <property type="entry name" value="NAD(P)-bd_dom_sf"/>
</dbReference>
<dbReference type="SUPFAM" id="SSF51735">
    <property type="entry name" value="NAD(P)-binding Rossmann-fold domains"/>
    <property type="match status" value="1"/>
</dbReference>
<organism evidence="2 3">
    <name type="scientific">Auraticoccus monumenti</name>
    <dbReference type="NCBI Taxonomy" id="675864"/>
    <lineage>
        <taxon>Bacteria</taxon>
        <taxon>Bacillati</taxon>
        <taxon>Actinomycetota</taxon>
        <taxon>Actinomycetes</taxon>
        <taxon>Propionibacteriales</taxon>
        <taxon>Propionibacteriaceae</taxon>
        <taxon>Auraticoccus</taxon>
    </lineage>
</organism>
<dbReference type="Gene3D" id="3.40.50.720">
    <property type="entry name" value="NAD(P)-binding Rossmann-like Domain"/>
    <property type="match status" value="1"/>
</dbReference>
<protein>
    <submittedName>
        <fullName evidence="2">Uncharacterized conserved protein YbjT, contains NAD(P)-binding and DUF2867 domains</fullName>
    </submittedName>
</protein>
<dbReference type="PANTHER" id="PTHR43162:SF1">
    <property type="entry name" value="PRESTALK A DIFFERENTIATION PROTEIN A"/>
    <property type="match status" value="1"/>
</dbReference>
<evidence type="ECO:0000259" key="1">
    <source>
        <dbReference type="Pfam" id="PF13460"/>
    </source>
</evidence>
<dbReference type="EMBL" id="LT629688">
    <property type="protein sequence ID" value="SDD75015.1"/>
    <property type="molecule type" value="Genomic_DNA"/>
</dbReference>
<sequence length="294" mass="30694">MHVAVTTPTGNVGSVAARLLVQAGLRPRLLLRDPGRLPEDLAARCDVVVLDLQDPDAVVRATAGLDALLWIQPDTGAEDPVEQHRVLARTAARAVGENGIAHLVLQSSVGAEARHGFGEIDGLGAAEDELSRATSGLTVLRCGYFFTNLLMDLPAIADGVLATTMPLDLPLAWVDPADVATVAVLRLLAPAPTQPVVQAVLGPHDLSHTQAAEVLTAALGRPVRAERVDEEDVAGQLRALGFAEPRVQAVVGMARGMASGFVPETPRDVTSTTSSTLRGWASAVLLPVLDPARG</sequence>
<feature type="domain" description="NAD(P)-binding" evidence="1">
    <location>
        <begin position="9"/>
        <end position="118"/>
    </location>
</feature>
<dbReference type="InterPro" id="IPR016040">
    <property type="entry name" value="NAD(P)-bd_dom"/>
</dbReference>
<dbReference type="PANTHER" id="PTHR43162">
    <property type="match status" value="1"/>
</dbReference>
<dbReference type="STRING" id="675864.SAMN04489747_1653"/>
<keyword evidence="3" id="KW-1185">Reference proteome</keyword>
<dbReference type="InterPro" id="IPR051604">
    <property type="entry name" value="Ergot_Alk_Oxidoreductase"/>
</dbReference>
<dbReference type="Proteomes" id="UP000198546">
    <property type="component" value="Chromosome i"/>
</dbReference>
<dbReference type="RefSeq" id="WP_090592281.1">
    <property type="nucleotide sequence ID" value="NZ_LT629688.1"/>
</dbReference>
<gene>
    <name evidence="2" type="ORF">SAMN04489747_1653</name>
</gene>
<evidence type="ECO:0000313" key="2">
    <source>
        <dbReference type="EMBL" id="SDD75015.1"/>
    </source>
</evidence>
<dbReference type="AlphaFoldDB" id="A0A1G6XCJ3"/>
<proteinExistence type="predicted"/>
<accession>A0A1G6XCJ3</accession>
<dbReference type="Gene3D" id="3.90.25.10">
    <property type="entry name" value="UDP-galactose 4-epimerase, domain 1"/>
    <property type="match status" value="1"/>
</dbReference>